<dbReference type="GO" id="GO:0000287">
    <property type="term" value="F:magnesium ion binding"/>
    <property type="evidence" value="ECO:0007669"/>
    <property type="project" value="TreeGrafter"/>
</dbReference>
<dbReference type="NCBIfam" id="TIGR00099">
    <property type="entry name" value="Cof-subfamily"/>
    <property type="match status" value="1"/>
</dbReference>
<dbReference type="EMBL" id="LPVJ01000018">
    <property type="protein sequence ID" value="KUO96454.1"/>
    <property type="molecule type" value="Genomic_DNA"/>
</dbReference>
<gene>
    <name evidence="1" type="ORF">ATW55_01025</name>
</gene>
<dbReference type="Gene3D" id="3.40.50.1000">
    <property type="entry name" value="HAD superfamily/HAD-like"/>
    <property type="match status" value="1"/>
</dbReference>
<dbReference type="InterPro" id="IPR023214">
    <property type="entry name" value="HAD_sf"/>
</dbReference>
<dbReference type="PANTHER" id="PTHR10000">
    <property type="entry name" value="PHOSPHOSERINE PHOSPHATASE"/>
    <property type="match status" value="1"/>
</dbReference>
<proteinExistence type="predicted"/>
<dbReference type="AlphaFoldDB" id="A0A117SY64"/>
<dbReference type="SUPFAM" id="SSF56784">
    <property type="entry name" value="HAD-like"/>
    <property type="match status" value="1"/>
</dbReference>
<protein>
    <recommendedName>
        <fullName evidence="3">Hydrolase</fullName>
    </recommendedName>
</protein>
<dbReference type="RefSeq" id="WP_067713886.1">
    <property type="nucleotide sequence ID" value="NZ_LPVJ01000018.1"/>
</dbReference>
<comment type="caution">
    <text evidence="1">The sequence shown here is derived from an EMBL/GenBank/DDBJ whole genome shotgun (WGS) entry which is preliminary data.</text>
</comment>
<evidence type="ECO:0000313" key="1">
    <source>
        <dbReference type="EMBL" id="KUO96454.1"/>
    </source>
</evidence>
<dbReference type="GO" id="GO:0016791">
    <property type="term" value="F:phosphatase activity"/>
    <property type="evidence" value="ECO:0007669"/>
    <property type="project" value="UniProtKB-ARBA"/>
</dbReference>
<sequence>MTWANFFFVSDIDGTLLTTDGRVTDRTLRTLSQTREKGHYVTLATGRSLHATLPIVKQIGVNAHVITLNGAQVVDATGRTLMQKPLFKAPLEELCAQLEAQRYSYCLMTADWFVVSEKALSTHVNSAFVKRKDVISRPVLADFLQDAPQPVLKLSLRCPDQAAFESMLRLLVDADVYEISCGERFSINLTARGVTKWTGIQYVIDELSITSSDVVAFGNGDNDLEMLRRAGRGYAVANAEERVLRSYDRFIGTNDEDGVAAEMERIVENLSGQTA</sequence>
<dbReference type="Pfam" id="PF08282">
    <property type="entry name" value="Hydrolase_3"/>
    <property type="match status" value="1"/>
</dbReference>
<dbReference type="InterPro" id="IPR000150">
    <property type="entry name" value="Cof"/>
</dbReference>
<dbReference type="GO" id="GO:0005829">
    <property type="term" value="C:cytosol"/>
    <property type="evidence" value="ECO:0007669"/>
    <property type="project" value="TreeGrafter"/>
</dbReference>
<dbReference type="PANTHER" id="PTHR10000:SF8">
    <property type="entry name" value="HAD SUPERFAMILY HYDROLASE-LIKE, TYPE 3"/>
    <property type="match status" value="1"/>
</dbReference>
<organism evidence="1 2">
    <name type="scientific">Ferroacidibacillus organovorans</name>
    <dbReference type="NCBI Taxonomy" id="1765683"/>
    <lineage>
        <taxon>Bacteria</taxon>
        <taxon>Bacillati</taxon>
        <taxon>Bacillota</taxon>
        <taxon>Bacilli</taxon>
        <taxon>Bacillales</taxon>
        <taxon>Alicyclobacillaceae</taxon>
        <taxon>Ferroacidibacillus</taxon>
    </lineage>
</organism>
<dbReference type="InterPro" id="IPR006379">
    <property type="entry name" value="HAD-SF_hydro_IIB"/>
</dbReference>
<dbReference type="Proteomes" id="UP000053557">
    <property type="component" value="Unassembled WGS sequence"/>
</dbReference>
<dbReference type="InterPro" id="IPR036412">
    <property type="entry name" value="HAD-like_sf"/>
</dbReference>
<dbReference type="SFLD" id="SFLDG01140">
    <property type="entry name" value="C2.B:_Phosphomannomutase_and_P"/>
    <property type="match status" value="1"/>
</dbReference>
<dbReference type="OrthoDB" id="9810101at2"/>
<evidence type="ECO:0000313" key="2">
    <source>
        <dbReference type="Proteomes" id="UP000053557"/>
    </source>
</evidence>
<keyword evidence="2" id="KW-1185">Reference proteome</keyword>
<dbReference type="Gene3D" id="3.30.1240.10">
    <property type="match status" value="1"/>
</dbReference>
<accession>A0A117SY64</accession>
<dbReference type="PROSITE" id="PS01228">
    <property type="entry name" value="COF_1"/>
    <property type="match status" value="1"/>
</dbReference>
<evidence type="ECO:0008006" key="3">
    <source>
        <dbReference type="Google" id="ProtNLM"/>
    </source>
</evidence>
<name>A0A117SY64_9BACL</name>
<dbReference type="NCBIfam" id="TIGR01484">
    <property type="entry name" value="HAD-SF-IIB"/>
    <property type="match status" value="1"/>
</dbReference>
<dbReference type="SFLD" id="SFLDS00003">
    <property type="entry name" value="Haloacid_Dehalogenase"/>
    <property type="match status" value="1"/>
</dbReference>
<reference evidence="1 2" key="1">
    <citation type="submission" date="2015-12" db="EMBL/GenBank/DDBJ databases">
        <title>Draft genome sequence of Acidibacillus ferrooxidans ITV001, isolated from a chalcopyrite acid mine drainage site in Brazil.</title>
        <authorList>
            <person name="Dall'Agnol H."/>
            <person name="Nancucheo I."/>
            <person name="Johnson B."/>
            <person name="Oliveira R."/>
            <person name="Leite L."/>
            <person name="Pylro V."/>
            <person name="Nunes G.L."/>
            <person name="Tzotzos G."/>
            <person name="Fernandes G.R."/>
            <person name="Dutra J."/>
            <person name="Orellana S.C."/>
            <person name="Oliveira G."/>
        </authorList>
    </citation>
    <scope>NUCLEOTIDE SEQUENCE [LARGE SCALE GENOMIC DNA]</scope>
    <source>
        <strain evidence="2">ITV01</strain>
    </source>
</reference>